<organism evidence="2 3">
    <name type="scientific">Glacieibacterium arshaanense</name>
    <dbReference type="NCBI Taxonomy" id="2511025"/>
    <lineage>
        <taxon>Bacteria</taxon>
        <taxon>Pseudomonadati</taxon>
        <taxon>Pseudomonadota</taxon>
        <taxon>Alphaproteobacteria</taxon>
        <taxon>Sphingomonadales</taxon>
        <taxon>Sphingosinicellaceae</taxon>
        <taxon>Glacieibacterium</taxon>
    </lineage>
</organism>
<keyword evidence="3" id="KW-1185">Reference proteome</keyword>
<dbReference type="OrthoDB" id="9799456at2"/>
<evidence type="ECO:0000313" key="3">
    <source>
        <dbReference type="Proteomes" id="UP000297737"/>
    </source>
</evidence>
<evidence type="ECO:0000313" key="2">
    <source>
        <dbReference type="EMBL" id="TFU03496.1"/>
    </source>
</evidence>
<dbReference type="InterPro" id="IPR009325">
    <property type="entry name" value="DUF983"/>
</dbReference>
<dbReference type="EMBL" id="SIHO01000002">
    <property type="protein sequence ID" value="TFU03496.1"/>
    <property type="molecule type" value="Genomic_DNA"/>
</dbReference>
<comment type="caution">
    <text evidence="2">The sequence shown here is derived from an EMBL/GenBank/DDBJ whole genome shotgun (WGS) entry which is preliminary data.</text>
</comment>
<sequence length="125" mass="13472">MIPDTLVPRDRWQAIGRGLQCRCPACGQGKLFGKFLKPVAQCAACGEDFTAQRADDFPPYLVILILGHVLAPIAVAVEINYHPPMWAFALTASLIVIVLALLMLQPVKGGVIGLQWAGRMGDFAA</sequence>
<keyword evidence="1" id="KW-0472">Membrane</keyword>
<dbReference type="Pfam" id="PF06170">
    <property type="entry name" value="DUF983"/>
    <property type="match status" value="1"/>
</dbReference>
<feature type="transmembrane region" description="Helical" evidence="1">
    <location>
        <begin position="85"/>
        <end position="104"/>
    </location>
</feature>
<feature type="transmembrane region" description="Helical" evidence="1">
    <location>
        <begin position="60"/>
        <end position="79"/>
    </location>
</feature>
<proteinExistence type="predicted"/>
<accession>A0A4Y9EN51</accession>
<dbReference type="RefSeq" id="WP_135246088.1">
    <property type="nucleotide sequence ID" value="NZ_SIHO01000002.1"/>
</dbReference>
<reference evidence="2 3" key="1">
    <citation type="submission" date="2019-02" db="EMBL/GenBank/DDBJ databases">
        <title>Polymorphobacter sp. isolated from the lake at the Tibet of China.</title>
        <authorList>
            <person name="Li A."/>
        </authorList>
    </citation>
    <scope>NUCLEOTIDE SEQUENCE [LARGE SCALE GENOMIC DNA]</scope>
    <source>
        <strain evidence="2 3">DJ1R-1</strain>
    </source>
</reference>
<protein>
    <submittedName>
        <fullName evidence="2">DUF983 domain-containing protein</fullName>
    </submittedName>
</protein>
<keyword evidence="1" id="KW-1133">Transmembrane helix</keyword>
<name>A0A4Y9EN51_9SPHN</name>
<evidence type="ECO:0000256" key="1">
    <source>
        <dbReference type="SAM" id="Phobius"/>
    </source>
</evidence>
<gene>
    <name evidence="2" type="ORF">EUV02_10050</name>
</gene>
<keyword evidence="1" id="KW-0812">Transmembrane</keyword>
<dbReference type="AlphaFoldDB" id="A0A4Y9EN51"/>
<dbReference type="Proteomes" id="UP000297737">
    <property type="component" value="Unassembled WGS sequence"/>
</dbReference>